<name>A0A1B0GND5_PHLPP</name>
<dbReference type="PANTHER" id="PTHR11783">
    <property type="entry name" value="SULFOTRANSFERASE SULT"/>
    <property type="match status" value="1"/>
</dbReference>
<dbReference type="EMBL" id="AJVK01029331">
    <property type="status" value="NOT_ANNOTATED_CDS"/>
    <property type="molecule type" value="Genomic_DNA"/>
</dbReference>
<dbReference type="GO" id="GO:0008146">
    <property type="term" value="F:sulfotransferase activity"/>
    <property type="evidence" value="ECO:0007669"/>
    <property type="project" value="InterPro"/>
</dbReference>
<dbReference type="SUPFAM" id="SSF52540">
    <property type="entry name" value="P-loop containing nucleoside triphosphate hydrolases"/>
    <property type="match status" value="1"/>
</dbReference>
<evidence type="ECO:0000256" key="1">
    <source>
        <dbReference type="ARBA" id="ARBA00005771"/>
    </source>
</evidence>
<dbReference type="Gene3D" id="3.40.50.300">
    <property type="entry name" value="P-loop containing nucleotide triphosphate hydrolases"/>
    <property type="match status" value="1"/>
</dbReference>
<dbReference type="VEuPathDB" id="VectorBase:PPAPM1_001732"/>
<sequence>MSIVCEKVPPSDLVEKSGYRGVKDFVLVNRTERPKDIKVAEMWCMEPCYMPTFYEDIAQRIEDFEVRPDDVWVVTFAKCGTTWTQEMVFQSLLAKELNLPDEIARTESMPSPRFIKSHLPAHLLPRKIWTVRPKIIYVARNTKDAAISFYHHYRNLHHYSGNFEGFMDAFLKDSILYSPFHSHIIDFWRMRNEENILFLTFEDMKRDHPSVIKKTAKFLGKSLSENQILELADYLSFAKFSKNPSVNMEGILKNFEKTIGSKRPDNDYNFVRKGVVGGFKEEMTPELIDRFNKWTESEVKKWNCDPELKQIFTISNKING</sequence>
<keyword evidence="2" id="KW-0808">Transferase</keyword>
<organism evidence="4 5">
    <name type="scientific">Phlebotomus papatasi</name>
    <name type="common">Sandfly</name>
    <dbReference type="NCBI Taxonomy" id="29031"/>
    <lineage>
        <taxon>Eukaryota</taxon>
        <taxon>Metazoa</taxon>
        <taxon>Ecdysozoa</taxon>
        <taxon>Arthropoda</taxon>
        <taxon>Hexapoda</taxon>
        <taxon>Insecta</taxon>
        <taxon>Pterygota</taxon>
        <taxon>Neoptera</taxon>
        <taxon>Endopterygota</taxon>
        <taxon>Diptera</taxon>
        <taxon>Nematocera</taxon>
        <taxon>Psychodoidea</taxon>
        <taxon>Psychodidae</taxon>
        <taxon>Phlebotomus</taxon>
        <taxon>Phlebotomus</taxon>
    </lineage>
</organism>
<dbReference type="EnsemblMetazoa" id="PPAI004803-RA">
    <property type="protein sequence ID" value="PPAI004803-PA"/>
    <property type="gene ID" value="PPAI004803"/>
</dbReference>
<evidence type="ECO:0000256" key="2">
    <source>
        <dbReference type="ARBA" id="ARBA00022679"/>
    </source>
</evidence>
<evidence type="ECO:0000313" key="4">
    <source>
        <dbReference type="EnsemblMetazoa" id="PPAI004803-PA"/>
    </source>
</evidence>
<dbReference type="Pfam" id="PF00685">
    <property type="entry name" value="Sulfotransfer_1"/>
    <property type="match status" value="2"/>
</dbReference>
<comment type="similarity">
    <text evidence="1">Belongs to the sulfotransferase 1 family.</text>
</comment>
<evidence type="ECO:0000259" key="3">
    <source>
        <dbReference type="Pfam" id="PF00685"/>
    </source>
</evidence>
<dbReference type="Proteomes" id="UP000092462">
    <property type="component" value="Unassembled WGS sequence"/>
</dbReference>
<accession>A0A1B0GND5</accession>
<feature type="domain" description="Sulfotransferase" evidence="3">
    <location>
        <begin position="68"/>
        <end position="91"/>
    </location>
</feature>
<dbReference type="InterPro" id="IPR000863">
    <property type="entry name" value="Sulfotransferase_dom"/>
</dbReference>
<evidence type="ECO:0000313" key="5">
    <source>
        <dbReference type="Proteomes" id="UP000092462"/>
    </source>
</evidence>
<dbReference type="AlphaFoldDB" id="A0A1B0GND5"/>
<dbReference type="VEuPathDB" id="VectorBase:PPAI004803"/>
<feature type="domain" description="Sulfotransferase" evidence="3">
    <location>
        <begin position="100"/>
        <end position="302"/>
    </location>
</feature>
<keyword evidence="5" id="KW-1185">Reference proteome</keyword>
<protein>
    <recommendedName>
        <fullName evidence="3">Sulfotransferase domain-containing protein</fullName>
    </recommendedName>
</protein>
<proteinExistence type="inferred from homology"/>
<dbReference type="InterPro" id="IPR027417">
    <property type="entry name" value="P-loop_NTPase"/>
</dbReference>
<reference evidence="4" key="1">
    <citation type="submission" date="2022-08" db="UniProtKB">
        <authorList>
            <consortium name="EnsemblMetazoa"/>
        </authorList>
    </citation>
    <scope>IDENTIFICATION</scope>
    <source>
        <strain evidence="4">Israel</strain>
    </source>
</reference>